<dbReference type="InterPro" id="IPR036047">
    <property type="entry name" value="F-box-like_dom_sf"/>
</dbReference>
<feature type="domain" description="F-box" evidence="1">
    <location>
        <begin position="1"/>
        <end position="47"/>
    </location>
</feature>
<evidence type="ECO:0000259" key="1">
    <source>
        <dbReference type="PROSITE" id="PS50181"/>
    </source>
</evidence>
<dbReference type="AlphaFoldDB" id="A0AAD4MHC0"/>
<dbReference type="Proteomes" id="UP001201812">
    <property type="component" value="Unassembled WGS sequence"/>
</dbReference>
<protein>
    <recommendedName>
        <fullName evidence="1">F-box domain-containing protein</fullName>
    </recommendedName>
</protein>
<accession>A0AAD4MHC0</accession>
<name>A0AAD4MHC0_9BILA</name>
<reference evidence="2" key="1">
    <citation type="submission" date="2022-01" db="EMBL/GenBank/DDBJ databases">
        <title>Genome Sequence Resource for Two Populations of Ditylenchus destructor, the Migratory Endoparasitic Phytonematode.</title>
        <authorList>
            <person name="Zhang H."/>
            <person name="Lin R."/>
            <person name="Xie B."/>
        </authorList>
    </citation>
    <scope>NUCLEOTIDE SEQUENCE</scope>
    <source>
        <strain evidence="2">BazhouSP</strain>
    </source>
</reference>
<evidence type="ECO:0000313" key="3">
    <source>
        <dbReference type="Proteomes" id="UP001201812"/>
    </source>
</evidence>
<proteinExistence type="predicted"/>
<evidence type="ECO:0000313" key="2">
    <source>
        <dbReference type="EMBL" id="KAI1693944.1"/>
    </source>
</evidence>
<organism evidence="2 3">
    <name type="scientific">Ditylenchus destructor</name>
    <dbReference type="NCBI Taxonomy" id="166010"/>
    <lineage>
        <taxon>Eukaryota</taxon>
        <taxon>Metazoa</taxon>
        <taxon>Ecdysozoa</taxon>
        <taxon>Nematoda</taxon>
        <taxon>Chromadorea</taxon>
        <taxon>Rhabditida</taxon>
        <taxon>Tylenchina</taxon>
        <taxon>Tylenchomorpha</taxon>
        <taxon>Sphaerularioidea</taxon>
        <taxon>Anguinidae</taxon>
        <taxon>Anguininae</taxon>
        <taxon>Ditylenchus</taxon>
    </lineage>
</organism>
<dbReference type="EMBL" id="JAKKPZ010000569">
    <property type="protein sequence ID" value="KAI1693944.1"/>
    <property type="molecule type" value="Genomic_DNA"/>
</dbReference>
<keyword evidence="3" id="KW-1185">Reference proteome</keyword>
<gene>
    <name evidence="2" type="ORF">DdX_20368</name>
</gene>
<dbReference type="Pfam" id="PF00646">
    <property type="entry name" value="F-box"/>
    <property type="match status" value="1"/>
</dbReference>
<dbReference type="PROSITE" id="PS50181">
    <property type="entry name" value="FBOX"/>
    <property type="match status" value="1"/>
</dbReference>
<dbReference type="InterPro" id="IPR001810">
    <property type="entry name" value="F-box_dom"/>
</dbReference>
<dbReference type="SUPFAM" id="SSF81383">
    <property type="entry name" value="F-box domain"/>
    <property type="match status" value="1"/>
</dbReference>
<sequence length="314" mass="36145">MSAISTEVTLETFKFLPRFTLDRLLLVCRQWNQLIKSFERQLSLRRLMARYSVLSEFTTVDIELTKTIHPIDSWLDNVSVNHISVSKKFIHHKNQLIGPEGPHKALFSFLNSHIRNSAFSLTFPSELFSLWCDMPPGVMCLIKDLIEGQLQRNCSIIGIYKLKRKTKLNYEISPFGLGKASFLTSNHSISLIKPIRDANEAGRLMKLIDHCKVVFPNANRSRKPAPELTVTSHFRHNFPEQFIEIFKHSTKDDWPEQIVVKIIRKGYSSCQATLLVVFLREMPSARDPETLVKTPRLFRVQGVVSHLSTSRSRV</sequence>
<comment type="caution">
    <text evidence="2">The sequence shown here is derived from an EMBL/GenBank/DDBJ whole genome shotgun (WGS) entry which is preliminary data.</text>
</comment>